<sequence>MNRSIVEGLLAEHGEGKFVLSHRIHGHDFEVMVSLLQNSGNTFVRNYCARAPILSGINGLGDAAAQTFGAAHATIKEDLLNKPAGVSLFEHVSDPAKRRVFIRPFD</sequence>
<dbReference type="EMBL" id="NBTZ01000060">
    <property type="protein sequence ID" value="OTP74572.1"/>
    <property type="molecule type" value="Genomic_DNA"/>
</dbReference>
<evidence type="ECO:0000313" key="1">
    <source>
        <dbReference type="EMBL" id="OTP74572.1"/>
    </source>
</evidence>
<protein>
    <submittedName>
        <fullName evidence="1">Uncharacterized protein</fullName>
    </submittedName>
</protein>
<organism evidence="1 2">
    <name type="scientific">Caballeronia sordidicola</name>
    <name type="common">Burkholderia sordidicola</name>
    <dbReference type="NCBI Taxonomy" id="196367"/>
    <lineage>
        <taxon>Bacteria</taxon>
        <taxon>Pseudomonadati</taxon>
        <taxon>Pseudomonadota</taxon>
        <taxon>Betaproteobacteria</taxon>
        <taxon>Burkholderiales</taxon>
        <taxon>Burkholderiaceae</taxon>
        <taxon>Caballeronia</taxon>
    </lineage>
</organism>
<comment type="caution">
    <text evidence="1">The sequence shown here is derived from an EMBL/GenBank/DDBJ whole genome shotgun (WGS) entry which is preliminary data.</text>
</comment>
<proteinExistence type="predicted"/>
<evidence type="ECO:0000313" key="2">
    <source>
        <dbReference type="Proteomes" id="UP000195221"/>
    </source>
</evidence>
<reference evidence="1 2" key="1">
    <citation type="submission" date="2017-03" db="EMBL/GenBank/DDBJ databases">
        <title>Genome analysis of strain PAMC 26577.</title>
        <authorList>
            <person name="Oh H.-M."/>
            <person name="Yang J.-A."/>
        </authorList>
    </citation>
    <scope>NUCLEOTIDE SEQUENCE [LARGE SCALE GENOMIC DNA]</scope>
    <source>
        <strain evidence="1 2">PAMC 26577</strain>
    </source>
</reference>
<accession>A0A242MT68</accession>
<gene>
    <name evidence="1" type="ORF">PAMC26577_14845</name>
</gene>
<dbReference type="AlphaFoldDB" id="A0A242MT68"/>
<name>A0A242MT68_CABSO</name>
<dbReference type="Proteomes" id="UP000195221">
    <property type="component" value="Unassembled WGS sequence"/>
</dbReference>
<dbReference type="RefSeq" id="WP_062171019.1">
    <property type="nucleotide sequence ID" value="NZ_MSRG01000055.1"/>
</dbReference>